<keyword evidence="2" id="KW-1185">Reference proteome</keyword>
<dbReference type="EMBL" id="BMQA01000016">
    <property type="protein sequence ID" value="GGJ31957.1"/>
    <property type="molecule type" value="Genomic_DNA"/>
</dbReference>
<evidence type="ECO:0000313" key="1">
    <source>
        <dbReference type="EMBL" id="GGJ31957.1"/>
    </source>
</evidence>
<sequence>MRHTVRRSRRGVEQAGAKALATVRAAARTAGCGTAPGAPPAWLVLGTTRIPQKVPERTPDSMS</sequence>
<organism evidence="1 2">
    <name type="scientific">Streptomyces brasiliensis</name>
    <dbReference type="NCBI Taxonomy" id="1954"/>
    <lineage>
        <taxon>Bacteria</taxon>
        <taxon>Bacillati</taxon>
        <taxon>Actinomycetota</taxon>
        <taxon>Actinomycetes</taxon>
        <taxon>Kitasatosporales</taxon>
        <taxon>Streptomycetaceae</taxon>
        <taxon>Streptomyces</taxon>
    </lineage>
</organism>
<protein>
    <submittedName>
        <fullName evidence="1">Uncharacterized protein</fullName>
    </submittedName>
</protein>
<dbReference type="AlphaFoldDB" id="A0A917KVE8"/>
<name>A0A917KVE8_9ACTN</name>
<evidence type="ECO:0000313" key="2">
    <source>
        <dbReference type="Proteomes" id="UP000657574"/>
    </source>
</evidence>
<proteinExistence type="predicted"/>
<reference evidence="1" key="2">
    <citation type="submission" date="2020-09" db="EMBL/GenBank/DDBJ databases">
        <authorList>
            <person name="Sun Q."/>
            <person name="Ohkuma M."/>
        </authorList>
    </citation>
    <scope>NUCLEOTIDE SEQUENCE</scope>
    <source>
        <strain evidence="1">JCM 3086</strain>
    </source>
</reference>
<reference evidence="1" key="1">
    <citation type="journal article" date="2014" name="Int. J. Syst. Evol. Microbiol.">
        <title>Complete genome sequence of Corynebacterium casei LMG S-19264T (=DSM 44701T), isolated from a smear-ripened cheese.</title>
        <authorList>
            <consortium name="US DOE Joint Genome Institute (JGI-PGF)"/>
            <person name="Walter F."/>
            <person name="Albersmeier A."/>
            <person name="Kalinowski J."/>
            <person name="Ruckert C."/>
        </authorList>
    </citation>
    <scope>NUCLEOTIDE SEQUENCE</scope>
    <source>
        <strain evidence="1">JCM 3086</strain>
    </source>
</reference>
<dbReference type="Proteomes" id="UP000657574">
    <property type="component" value="Unassembled WGS sequence"/>
</dbReference>
<comment type="caution">
    <text evidence="1">The sequence shown here is derived from an EMBL/GenBank/DDBJ whole genome shotgun (WGS) entry which is preliminary data.</text>
</comment>
<accession>A0A917KVE8</accession>
<gene>
    <name evidence="1" type="ORF">GCM10010121_048980</name>
</gene>